<organism evidence="9 10">
    <name type="scientific">Actinorhabdospora filicis</name>
    <dbReference type="NCBI Taxonomy" id="1785913"/>
    <lineage>
        <taxon>Bacteria</taxon>
        <taxon>Bacillati</taxon>
        <taxon>Actinomycetota</taxon>
        <taxon>Actinomycetes</taxon>
        <taxon>Micromonosporales</taxon>
        <taxon>Micromonosporaceae</taxon>
        <taxon>Actinorhabdospora</taxon>
    </lineage>
</organism>
<evidence type="ECO:0000256" key="1">
    <source>
        <dbReference type="ARBA" id="ARBA00010641"/>
    </source>
</evidence>
<evidence type="ECO:0000259" key="7">
    <source>
        <dbReference type="Pfam" id="PF04542"/>
    </source>
</evidence>
<dbReference type="AlphaFoldDB" id="A0A9W6SQS3"/>
<dbReference type="GO" id="GO:0006352">
    <property type="term" value="P:DNA-templated transcription initiation"/>
    <property type="evidence" value="ECO:0007669"/>
    <property type="project" value="InterPro"/>
</dbReference>
<dbReference type="InterPro" id="IPR007627">
    <property type="entry name" value="RNA_pol_sigma70_r2"/>
</dbReference>
<keyword evidence="3 6" id="KW-0731">Sigma factor</keyword>
<dbReference type="SUPFAM" id="SSF88946">
    <property type="entry name" value="Sigma2 domain of RNA polymerase sigma factors"/>
    <property type="match status" value="1"/>
</dbReference>
<keyword evidence="2 6" id="KW-0805">Transcription regulation</keyword>
<dbReference type="InterPro" id="IPR014284">
    <property type="entry name" value="RNA_pol_sigma-70_dom"/>
</dbReference>
<evidence type="ECO:0000259" key="8">
    <source>
        <dbReference type="Pfam" id="PF04545"/>
    </source>
</evidence>
<protein>
    <recommendedName>
        <fullName evidence="6">RNA polymerase sigma factor</fullName>
    </recommendedName>
</protein>
<dbReference type="Gene3D" id="1.10.10.10">
    <property type="entry name" value="Winged helix-like DNA-binding domain superfamily/Winged helix DNA-binding domain"/>
    <property type="match status" value="1"/>
</dbReference>
<dbReference type="Pfam" id="PF04545">
    <property type="entry name" value="Sigma70_r4"/>
    <property type="match status" value="1"/>
</dbReference>
<accession>A0A9W6SQS3</accession>
<dbReference type="Gene3D" id="1.10.1740.10">
    <property type="match status" value="1"/>
</dbReference>
<dbReference type="EMBL" id="BSTX01000005">
    <property type="protein sequence ID" value="GLZ81224.1"/>
    <property type="molecule type" value="Genomic_DNA"/>
</dbReference>
<sequence>MREAEDFIQDVHAHHRAALLWRVRQWTAGDAQLAEDVVQETLMRAWTRRGSLTCVAEELRPWLYTVARNLVIDAHRRRAVRPYESLGDGDEEPVAACHAEAVADRVAVVSAMRRLSVAHRRVVEQVYLWGRPIGEVAVELGVPAGTVKSRLHYAMRTMRRELQGRA</sequence>
<feature type="domain" description="RNA polymerase sigma-70 region 4" evidence="8">
    <location>
        <begin position="111"/>
        <end position="159"/>
    </location>
</feature>
<evidence type="ECO:0000313" key="9">
    <source>
        <dbReference type="EMBL" id="GLZ81224.1"/>
    </source>
</evidence>
<feature type="domain" description="RNA polymerase sigma-70 region 2" evidence="7">
    <location>
        <begin position="15"/>
        <end position="79"/>
    </location>
</feature>
<dbReference type="NCBIfam" id="TIGR02937">
    <property type="entry name" value="sigma70-ECF"/>
    <property type="match status" value="1"/>
</dbReference>
<keyword evidence="4 6" id="KW-0238">DNA-binding</keyword>
<comment type="similarity">
    <text evidence="1 6">Belongs to the sigma-70 factor family. ECF subfamily.</text>
</comment>
<dbReference type="InterPro" id="IPR039425">
    <property type="entry name" value="RNA_pol_sigma-70-like"/>
</dbReference>
<dbReference type="Pfam" id="PF04542">
    <property type="entry name" value="Sigma70_r2"/>
    <property type="match status" value="1"/>
</dbReference>
<keyword evidence="5 6" id="KW-0804">Transcription</keyword>
<keyword evidence="10" id="KW-1185">Reference proteome</keyword>
<dbReference type="InterPro" id="IPR036388">
    <property type="entry name" value="WH-like_DNA-bd_sf"/>
</dbReference>
<dbReference type="InterPro" id="IPR007630">
    <property type="entry name" value="RNA_pol_sigma70_r4"/>
</dbReference>
<reference evidence="9" key="1">
    <citation type="submission" date="2023-03" db="EMBL/GenBank/DDBJ databases">
        <title>Actinorhabdospora filicis NBRC 111898.</title>
        <authorList>
            <person name="Ichikawa N."/>
            <person name="Sato H."/>
            <person name="Tonouchi N."/>
        </authorList>
    </citation>
    <scope>NUCLEOTIDE SEQUENCE</scope>
    <source>
        <strain evidence="9">NBRC 111898</strain>
    </source>
</reference>
<dbReference type="GO" id="GO:0016987">
    <property type="term" value="F:sigma factor activity"/>
    <property type="evidence" value="ECO:0007669"/>
    <property type="project" value="UniProtKB-KW"/>
</dbReference>
<gene>
    <name evidence="9" type="ORF">Afil01_60310</name>
</gene>
<comment type="caution">
    <text evidence="9">The sequence shown here is derived from an EMBL/GenBank/DDBJ whole genome shotgun (WGS) entry which is preliminary data.</text>
</comment>
<evidence type="ECO:0000256" key="4">
    <source>
        <dbReference type="ARBA" id="ARBA00023125"/>
    </source>
</evidence>
<evidence type="ECO:0000256" key="5">
    <source>
        <dbReference type="ARBA" id="ARBA00023163"/>
    </source>
</evidence>
<name>A0A9W6SQS3_9ACTN</name>
<dbReference type="PANTHER" id="PTHR43133">
    <property type="entry name" value="RNA POLYMERASE ECF-TYPE SIGMA FACTO"/>
    <property type="match status" value="1"/>
</dbReference>
<dbReference type="GO" id="GO:0003677">
    <property type="term" value="F:DNA binding"/>
    <property type="evidence" value="ECO:0007669"/>
    <property type="project" value="UniProtKB-KW"/>
</dbReference>
<dbReference type="PROSITE" id="PS01063">
    <property type="entry name" value="SIGMA70_ECF"/>
    <property type="match status" value="1"/>
</dbReference>
<proteinExistence type="inferred from homology"/>
<dbReference type="InterPro" id="IPR013325">
    <property type="entry name" value="RNA_pol_sigma_r2"/>
</dbReference>
<dbReference type="RefSeq" id="WP_285666657.1">
    <property type="nucleotide sequence ID" value="NZ_BSTX01000005.1"/>
</dbReference>
<evidence type="ECO:0000256" key="2">
    <source>
        <dbReference type="ARBA" id="ARBA00023015"/>
    </source>
</evidence>
<dbReference type="Proteomes" id="UP001165079">
    <property type="component" value="Unassembled WGS sequence"/>
</dbReference>
<dbReference type="InterPro" id="IPR013324">
    <property type="entry name" value="RNA_pol_sigma_r3/r4-like"/>
</dbReference>
<dbReference type="InterPro" id="IPR000838">
    <property type="entry name" value="RNA_pol_sigma70_ECF_CS"/>
</dbReference>
<dbReference type="PANTHER" id="PTHR43133:SF52">
    <property type="entry name" value="ECF RNA POLYMERASE SIGMA FACTOR SIGL"/>
    <property type="match status" value="1"/>
</dbReference>
<evidence type="ECO:0000256" key="6">
    <source>
        <dbReference type="RuleBase" id="RU000716"/>
    </source>
</evidence>
<dbReference type="SUPFAM" id="SSF88659">
    <property type="entry name" value="Sigma3 and sigma4 domains of RNA polymerase sigma factors"/>
    <property type="match status" value="1"/>
</dbReference>
<evidence type="ECO:0000313" key="10">
    <source>
        <dbReference type="Proteomes" id="UP001165079"/>
    </source>
</evidence>
<evidence type="ECO:0000256" key="3">
    <source>
        <dbReference type="ARBA" id="ARBA00023082"/>
    </source>
</evidence>